<dbReference type="HOGENOM" id="CLU_006786_2_2_1"/>
<dbReference type="InterPro" id="IPR016024">
    <property type="entry name" value="ARM-type_fold"/>
</dbReference>
<dbReference type="EMBL" id="KN824404">
    <property type="protein sequence ID" value="KIM20855.1"/>
    <property type="molecule type" value="Genomic_DNA"/>
</dbReference>
<name>A0A0C3A893_SERVB</name>
<dbReference type="Gene3D" id="1.25.40.180">
    <property type="match status" value="1"/>
</dbReference>
<dbReference type="SUPFAM" id="SSF48371">
    <property type="entry name" value="ARM repeat"/>
    <property type="match status" value="1"/>
</dbReference>
<dbReference type="Proteomes" id="UP000054097">
    <property type="component" value="Unassembled WGS sequence"/>
</dbReference>
<feature type="compositionally biased region" description="Low complexity" evidence="4">
    <location>
        <begin position="130"/>
        <end position="147"/>
    </location>
</feature>
<feature type="compositionally biased region" description="Polar residues" evidence="4">
    <location>
        <begin position="22"/>
        <end position="31"/>
    </location>
</feature>
<dbReference type="PANTHER" id="PTHR18034">
    <property type="entry name" value="CELL CYCLE CONTROL PROTEIN CWF22-RELATED"/>
    <property type="match status" value="1"/>
</dbReference>
<feature type="domain" description="MI" evidence="5">
    <location>
        <begin position="615"/>
        <end position="748"/>
    </location>
</feature>
<dbReference type="SMART" id="SM00544">
    <property type="entry name" value="MA3"/>
    <property type="match status" value="1"/>
</dbReference>
<evidence type="ECO:0000256" key="1">
    <source>
        <dbReference type="ARBA" id="ARBA00004604"/>
    </source>
</evidence>
<dbReference type="GO" id="GO:0042274">
    <property type="term" value="P:ribosomal small subunit biogenesis"/>
    <property type="evidence" value="ECO:0007669"/>
    <property type="project" value="TreeGrafter"/>
</dbReference>
<accession>A0A0C3A893</accession>
<feature type="compositionally biased region" description="Basic residues" evidence="4">
    <location>
        <begin position="58"/>
        <end position="72"/>
    </location>
</feature>
<dbReference type="Pfam" id="PF02854">
    <property type="entry name" value="MIF4G"/>
    <property type="match status" value="1"/>
</dbReference>
<feature type="region of interest" description="Disordered" evidence="4">
    <location>
        <begin position="21"/>
        <end position="167"/>
    </location>
</feature>
<dbReference type="Pfam" id="PF02847">
    <property type="entry name" value="MA3"/>
    <property type="match status" value="1"/>
</dbReference>
<keyword evidence="7" id="KW-1185">Reference proteome</keyword>
<feature type="compositionally biased region" description="Basic and acidic residues" evidence="4">
    <location>
        <begin position="78"/>
        <end position="105"/>
    </location>
</feature>
<protein>
    <recommendedName>
        <fullName evidence="5">MI domain-containing protein</fullName>
    </recommendedName>
</protein>
<comment type="similarity">
    <text evidence="2">Belongs to the CWC22 family.</text>
</comment>
<dbReference type="InterPro" id="IPR003890">
    <property type="entry name" value="MIF4G-like_typ-3"/>
</dbReference>
<evidence type="ECO:0000313" key="7">
    <source>
        <dbReference type="Proteomes" id="UP000054097"/>
    </source>
</evidence>
<proteinExistence type="inferred from homology"/>
<evidence type="ECO:0000256" key="3">
    <source>
        <dbReference type="ARBA" id="ARBA00023242"/>
    </source>
</evidence>
<feature type="region of interest" description="Disordered" evidence="4">
    <location>
        <begin position="216"/>
        <end position="287"/>
    </location>
</feature>
<sequence>MVVRKQDKTTLLPQALLERIEQQSGSSNISETRLHSRGSLNKKGKSRKAVREEERAAKKQRKAQHFAQRTHKYGNTESPKRKADVNHDERPVKRRKVDEAPRDSFKSLQYSSKASPITNLSSKKSKSPEKSTSIPQKPQKPPTAKASKSVEKHTKVPTISFSDNDEDQEIAWLEYQLGIGSGKKGRRDTKYKNLWKEEGLDALDLFDGLEGILGASHAGPRDESVSEAEEVLDNESGEDESTEDEEESDEEVITDEEASEEHDTSEEDGVESATSKYVPPHLRPGASIDDQNRIRLVRQLKGLMNRLSEQNIGTVISELEHIYRENTRHDVTSSLASVTLAAISSHASLLDNHIALNAALVAALYRVVGIEFAAHFVQEAVKAYESAYENAATQQQDASDANADIGGKDAQNLLVCIAELYNFEVVSCVLMYDIVRALLKQRVGELEVELLLKILRICGRQLRQDDPLALKDIVQLVTEKVENQKGDLSSRARFMVETLTNLKNNRLKKTDASSADTVEKMKKMLTGLSKSHHGLSRSHEPLRVTLDDLHSAESKGKWWLVGAGWAGDPLADLQRSKEADTAGTKVVKKTGKTLNVESEGERLLKLARAQGMNTDIRRSIFVVLMSSEDYVDACDKLSQLTLTEQQQREIIRVLVHCCGNEKAYNPYYALVGQRLLSASHAHRITTRFTLWDFLRSIGETGIGHKGGDDGFETPAGPSTSRTRNMAKFYGWLIARGSLSIFALRPINFTLLQPNTLGFLDTLFYDIFVNSQGPTPILSRTGLATLWQRGDTSIIGKAKYDKGQIVETFMPAIRDGDLAKGLIVYLSKFIKRKVGQGEEGERRFFVWAVDVAKEVLEMSSSTAVHSSKGKDDMDWEE</sequence>
<dbReference type="SMART" id="SM00543">
    <property type="entry name" value="MIF4G"/>
    <property type="match status" value="1"/>
</dbReference>
<evidence type="ECO:0000256" key="2">
    <source>
        <dbReference type="ARBA" id="ARBA00006856"/>
    </source>
</evidence>
<dbReference type="OrthoDB" id="361797at2759"/>
<dbReference type="InterPro" id="IPR003891">
    <property type="entry name" value="Initiation_fac_eIF4g_MI"/>
</dbReference>
<evidence type="ECO:0000313" key="6">
    <source>
        <dbReference type="EMBL" id="KIM20855.1"/>
    </source>
</evidence>
<dbReference type="GO" id="GO:0005730">
    <property type="term" value="C:nucleolus"/>
    <property type="evidence" value="ECO:0007669"/>
    <property type="project" value="UniProtKB-SubCell"/>
</dbReference>
<dbReference type="STRING" id="933852.A0A0C3A893"/>
<dbReference type="InterPro" id="IPR050781">
    <property type="entry name" value="CWC22_splicing_factor"/>
</dbReference>
<dbReference type="AlphaFoldDB" id="A0A0C3A893"/>
<reference evidence="6 7" key="1">
    <citation type="submission" date="2014-04" db="EMBL/GenBank/DDBJ databases">
        <authorList>
            <consortium name="DOE Joint Genome Institute"/>
            <person name="Kuo A."/>
            <person name="Zuccaro A."/>
            <person name="Kohler A."/>
            <person name="Nagy L.G."/>
            <person name="Floudas D."/>
            <person name="Copeland A."/>
            <person name="Barry K.W."/>
            <person name="Cichocki N."/>
            <person name="Veneault-Fourrey C."/>
            <person name="LaButti K."/>
            <person name="Lindquist E.A."/>
            <person name="Lipzen A."/>
            <person name="Lundell T."/>
            <person name="Morin E."/>
            <person name="Murat C."/>
            <person name="Sun H."/>
            <person name="Tunlid A."/>
            <person name="Henrissat B."/>
            <person name="Grigoriev I.V."/>
            <person name="Hibbett D.S."/>
            <person name="Martin F."/>
            <person name="Nordberg H.P."/>
            <person name="Cantor M.N."/>
            <person name="Hua S.X."/>
        </authorList>
    </citation>
    <scope>NUCLEOTIDE SEQUENCE [LARGE SCALE GENOMIC DNA]</scope>
    <source>
        <strain evidence="6 7">MAFF 305830</strain>
    </source>
</reference>
<dbReference type="PROSITE" id="PS51366">
    <property type="entry name" value="MI"/>
    <property type="match status" value="1"/>
</dbReference>
<feature type="compositionally biased region" description="Polar residues" evidence="4">
    <location>
        <begin position="106"/>
        <end position="120"/>
    </location>
</feature>
<evidence type="ECO:0000256" key="4">
    <source>
        <dbReference type="SAM" id="MobiDB-lite"/>
    </source>
</evidence>
<evidence type="ECO:0000259" key="5">
    <source>
        <dbReference type="PROSITE" id="PS51366"/>
    </source>
</evidence>
<organism evidence="6 7">
    <name type="scientific">Serendipita vermifera MAFF 305830</name>
    <dbReference type="NCBI Taxonomy" id="933852"/>
    <lineage>
        <taxon>Eukaryota</taxon>
        <taxon>Fungi</taxon>
        <taxon>Dikarya</taxon>
        <taxon>Basidiomycota</taxon>
        <taxon>Agaricomycotina</taxon>
        <taxon>Agaricomycetes</taxon>
        <taxon>Sebacinales</taxon>
        <taxon>Serendipitaceae</taxon>
        <taxon>Serendipita</taxon>
    </lineage>
</organism>
<reference evidence="7" key="2">
    <citation type="submission" date="2015-01" db="EMBL/GenBank/DDBJ databases">
        <title>Evolutionary Origins and Diversification of the Mycorrhizal Mutualists.</title>
        <authorList>
            <consortium name="DOE Joint Genome Institute"/>
            <consortium name="Mycorrhizal Genomics Consortium"/>
            <person name="Kohler A."/>
            <person name="Kuo A."/>
            <person name="Nagy L.G."/>
            <person name="Floudas D."/>
            <person name="Copeland A."/>
            <person name="Barry K.W."/>
            <person name="Cichocki N."/>
            <person name="Veneault-Fourrey C."/>
            <person name="LaButti K."/>
            <person name="Lindquist E.A."/>
            <person name="Lipzen A."/>
            <person name="Lundell T."/>
            <person name="Morin E."/>
            <person name="Murat C."/>
            <person name="Riley R."/>
            <person name="Ohm R."/>
            <person name="Sun H."/>
            <person name="Tunlid A."/>
            <person name="Henrissat B."/>
            <person name="Grigoriev I.V."/>
            <person name="Hibbett D.S."/>
            <person name="Martin F."/>
        </authorList>
    </citation>
    <scope>NUCLEOTIDE SEQUENCE [LARGE SCALE GENOMIC DNA]</scope>
    <source>
        <strain evidence="7">MAFF 305830</strain>
    </source>
</reference>
<dbReference type="PANTHER" id="PTHR18034:SF4">
    <property type="entry name" value="NUCLEOLAR MIF4G DOMAIN-CONTAINING PROTEIN 1"/>
    <property type="match status" value="1"/>
</dbReference>
<dbReference type="GO" id="GO:0003723">
    <property type="term" value="F:RNA binding"/>
    <property type="evidence" value="ECO:0007669"/>
    <property type="project" value="InterPro"/>
</dbReference>
<gene>
    <name evidence="6" type="ORF">M408DRAFT_81406</name>
</gene>
<comment type="subcellular location">
    <subcellularLocation>
        <location evidence="1">Nucleus</location>
        <location evidence="1">Nucleolus</location>
    </subcellularLocation>
</comment>
<keyword evidence="3" id="KW-0539">Nucleus</keyword>
<feature type="compositionally biased region" description="Acidic residues" evidence="4">
    <location>
        <begin position="225"/>
        <end position="270"/>
    </location>
</feature>